<dbReference type="Gene3D" id="2.40.30.10">
    <property type="entry name" value="Translation factors"/>
    <property type="match status" value="1"/>
</dbReference>
<sequence>MAAAAATAGAQIHSPVHLSFAPRPPPIPTRPHASTMTVLPRLNLHAFNLQRSLRRRFFSPVAAAVRQDTTVWSPAPLSLVEDAAESLFHITVDLSDSPDVAESFTRPGQYLQLRVPDAPKPVFLAIASAPSPRAEMEFLVKSVPGTTSEALCGLRKGEVVELSMVMGKGYDIDQISPSEKFPTVLLFATGSGISPIRSLIEWGFGADKRSDVRLYYGAGNLERMAYQDKFKAWESSGIKIVPVLSKSDSKWSGERGYVQDAFTRNKRISAPKSTGAVLCGHQQMTEAVTSLLTSDGVSSDKILKNF</sequence>
<dbReference type="InterPro" id="IPR017938">
    <property type="entry name" value="Riboflavin_synthase-like_b-brl"/>
</dbReference>
<dbReference type="PRINTS" id="PR00410">
    <property type="entry name" value="PHEHYDRXLASE"/>
</dbReference>
<dbReference type="EMBL" id="JAINDJ010000004">
    <property type="protein sequence ID" value="KAG9449035.1"/>
    <property type="molecule type" value="Genomic_DNA"/>
</dbReference>
<evidence type="ECO:0000259" key="1">
    <source>
        <dbReference type="PROSITE" id="PS51384"/>
    </source>
</evidence>
<gene>
    <name evidence="2" type="ORF">H6P81_009000</name>
</gene>
<keyword evidence="3" id="KW-1185">Reference proteome</keyword>
<evidence type="ECO:0000313" key="2">
    <source>
        <dbReference type="EMBL" id="KAG9449035.1"/>
    </source>
</evidence>
<name>A0AAV7ELR5_ARIFI</name>
<protein>
    <recommendedName>
        <fullName evidence="1">FAD-binding FR-type domain-containing protein</fullName>
    </recommendedName>
</protein>
<evidence type="ECO:0000313" key="3">
    <source>
        <dbReference type="Proteomes" id="UP000825729"/>
    </source>
</evidence>
<accession>A0AAV7ELR5</accession>
<dbReference type="GO" id="GO:0016491">
    <property type="term" value="F:oxidoreductase activity"/>
    <property type="evidence" value="ECO:0007669"/>
    <property type="project" value="InterPro"/>
</dbReference>
<dbReference type="PROSITE" id="PS51384">
    <property type="entry name" value="FAD_FR"/>
    <property type="match status" value="1"/>
</dbReference>
<dbReference type="InterPro" id="IPR001433">
    <property type="entry name" value="OxRdtase_FAD/NAD-bd"/>
</dbReference>
<dbReference type="Proteomes" id="UP000825729">
    <property type="component" value="Unassembled WGS sequence"/>
</dbReference>
<dbReference type="AlphaFoldDB" id="A0AAV7ELR5"/>
<dbReference type="PANTHER" id="PTHR47215:SF1">
    <property type="entry name" value="F9L1.8 PROTEIN"/>
    <property type="match status" value="1"/>
</dbReference>
<organism evidence="2 3">
    <name type="scientific">Aristolochia fimbriata</name>
    <name type="common">White veined hardy Dutchman's pipe vine</name>
    <dbReference type="NCBI Taxonomy" id="158543"/>
    <lineage>
        <taxon>Eukaryota</taxon>
        <taxon>Viridiplantae</taxon>
        <taxon>Streptophyta</taxon>
        <taxon>Embryophyta</taxon>
        <taxon>Tracheophyta</taxon>
        <taxon>Spermatophyta</taxon>
        <taxon>Magnoliopsida</taxon>
        <taxon>Magnoliidae</taxon>
        <taxon>Piperales</taxon>
        <taxon>Aristolochiaceae</taxon>
        <taxon>Aristolochia</taxon>
    </lineage>
</organism>
<dbReference type="Gene3D" id="3.40.50.80">
    <property type="entry name" value="Nucleotide-binding domain of ferredoxin-NADP reductase (FNR) module"/>
    <property type="match status" value="1"/>
</dbReference>
<dbReference type="InterPro" id="IPR017927">
    <property type="entry name" value="FAD-bd_FR_type"/>
</dbReference>
<dbReference type="SUPFAM" id="SSF63380">
    <property type="entry name" value="Riboflavin synthase domain-like"/>
    <property type="match status" value="1"/>
</dbReference>
<dbReference type="PANTHER" id="PTHR47215">
    <property type="match status" value="1"/>
</dbReference>
<comment type="caution">
    <text evidence="2">The sequence shown here is derived from an EMBL/GenBank/DDBJ whole genome shotgun (WGS) entry which is preliminary data.</text>
</comment>
<proteinExistence type="predicted"/>
<dbReference type="Pfam" id="PF00175">
    <property type="entry name" value="NAD_binding_1"/>
    <property type="match status" value="1"/>
</dbReference>
<feature type="domain" description="FAD-binding FR-type" evidence="1">
    <location>
        <begin position="70"/>
        <end position="184"/>
    </location>
</feature>
<reference evidence="2 3" key="1">
    <citation type="submission" date="2021-07" db="EMBL/GenBank/DDBJ databases">
        <title>The Aristolochia fimbriata genome: insights into angiosperm evolution, floral development and chemical biosynthesis.</title>
        <authorList>
            <person name="Jiao Y."/>
        </authorList>
    </citation>
    <scope>NUCLEOTIDE SEQUENCE [LARGE SCALE GENOMIC DNA]</scope>
    <source>
        <strain evidence="2">IBCAS-2021</strain>
        <tissue evidence="2">Leaf</tissue>
    </source>
</reference>
<dbReference type="SUPFAM" id="SSF52343">
    <property type="entry name" value="Ferredoxin reductase-like, C-terminal NADP-linked domain"/>
    <property type="match status" value="1"/>
</dbReference>
<dbReference type="InterPro" id="IPR039261">
    <property type="entry name" value="FNR_nucleotide-bd"/>
</dbReference>
<dbReference type="CDD" id="cd00322">
    <property type="entry name" value="FNR_like"/>
    <property type="match status" value="1"/>
</dbReference>